<proteinExistence type="predicted"/>
<sequence>MTNKLSDVPNCRRNFLFTRIHIFSTFSSGSPHFWDPQSSPAAQSLLPLPSTVTNVRVPRDGCNSNINSNRRDLRIWKDETE</sequence>
<name>A0AA36FB99_OCTVU</name>
<accession>A0AA36FB99</accession>
<organism evidence="1 2">
    <name type="scientific">Octopus vulgaris</name>
    <name type="common">Common octopus</name>
    <dbReference type="NCBI Taxonomy" id="6645"/>
    <lineage>
        <taxon>Eukaryota</taxon>
        <taxon>Metazoa</taxon>
        <taxon>Spiralia</taxon>
        <taxon>Lophotrochozoa</taxon>
        <taxon>Mollusca</taxon>
        <taxon>Cephalopoda</taxon>
        <taxon>Coleoidea</taxon>
        <taxon>Octopodiformes</taxon>
        <taxon>Octopoda</taxon>
        <taxon>Incirrata</taxon>
        <taxon>Octopodidae</taxon>
        <taxon>Octopus</taxon>
    </lineage>
</organism>
<reference evidence="1" key="1">
    <citation type="submission" date="2023-08" db="EMBL/GenBank/DDBJ databases">
        <authorList>
            <person name="Alioto T."/>
            <person name="Alioto T."/>
            <person name="Gomez Garrido J."/>
        </authorList>
    </citation>
    <scope>NUCLEOTIDE SEQUENCE</scope>
</reference>
<dbReference type="AlphaFoldDB" id="A0AA36FB99"/>
<gene>
    <name evidence="1" type="ORF">OCTVUL_1B004385</name>
</gene>
<dbReference type="Proteomes" id="UP001162480">
    <property type="component" value="Chromosome 14"/>
</dbReference>
<keyword evidence="2" id="KW-1185">Reference proteome</keyword>
<evidence type="ECO:0000313" key="2">
    <source>
        <dbReference type="Proteomes" id="UP001162480"/>
    </source>
</evidence>
<dbReference type="EMBL" id="OX597827">
    <property type="protein sequence ID" value="CAI9732696.1"/>
    <property type="molecule type" value="Genomic_DNA"/>
</dbReference>
<protein>
    <submittedName>
        <fullName evidence="1">Uncharacterized protein</fullName>
    </submittedName>
</protein>
<evidence type="ECO:0000313" key="1">
    <source>
        <dbReference type="EMBL" id="CAI9732696.1"/>
    </source>
</evidence>